<dbReference type="EMBL" id="MT145033">
    <property type="protein sequence ID" value="QJI02812.1"/>
    <property type="molecule type" value="Genomic_DNA"/>
</dbReference>
<dbReference type="AlphaFoldDB" id="A0A6M3XY79"/>
<reference evidence="1" key="1">
    <citation type="submission" date="2020-03" db="EMBL/GenBank/DDBJ databases">
        <title>The deep terrestrial virosphere.</title>
        <authorList>
            <person name="Holmfeldt K."/>
            <person name="Nilsson E."/>
            <person name="Simone D."/>
            <person name="Lopez-Fernandez M."/>
            <person name="Wu X."/>
            <person name="de Brujin I."/>
            <person name="Lundin D."/>
            <person name="Andersson A."/>
            <person name="Bertilsson S."/>
            <person name="Dopson M."/>
        </authorList>
    </citation>
    <scope>NUCLEOTIDE SEQUENCE</scope>
    <source>
        <strain evidence="1">TM448B03686</strain>
    </source>
</reference>
<protein>
    <submittedName>
        <fullName evidence="1">Uncharacterized protein</fullName>
    </submittedName>
</protein>
<sequence>MKECCHSDETKKYYNNIAYHLSKSVIEKHLKLIREKHPKIENFIANEFLNPILMDLDEVFPSEDNAWNYLFERKLIDLGFIHLEDKKLIKKFKEYYEKKANKSINDREKFKECEQKQ</sequence>
<gene>
    <name evidence="1" type="ORF">TM448B03686_0004</name>
</gene>
<evidence type="ECO:0000313" key="1">
    <source>
        <dbReference type="EMBL" id="QJI02812.1"/>
    </source>
</evidence>
<organism evidence="1">
    <name type="scientific">viral metagenome</name>
    <dbReference type="NCBI Taxonomy" id="1070528"/>
    <lineage>
        <taxon>unclassified sequences</taxon>
        <taxon>metagenomes</taxon>
        <taxon>organismal metagenomes</taxon>
    </lineage>
</organism>
<name>A0A6M3XY79_9ZZZZ</name>
<proteinExistence type="predicted"/>
<accession>A0A6M3XY79</accession>